<feature type="transmembrane region" description="Helical" evidence="1">
    <location>
        <begin position="48"/>
        <end position="66"/>
    </location>
</feature>
<accession>A0A644UNL9</accession>
<organism evidence="2">
    <name type="scientific">bioreactor metagenome</name>
    <dbReference type="NCBI Taxonomy" id="1076179"/>
    <lineage>
        <taxon>unclassified sequences</taxon>
        <taxon>metagenomes</taxon>
        <taxon>ecological metagenomes</taxon>
    </lineage>
</organism>
<keyword evidence="1" id="KW-0812">Transmembrane</keyword>
<evidence type="ECO:0000313" key="2">
    <source>
        <dbReference type="EMBL" id="MPL80590.1"/>
    </source>
</evidence>
<evidence type="ECO:0000256" key="1">
    <source>
        <dbReference type="SAM" id="Phobius"/>
    </source>
</evidence>
<dbReference type="AlphaFoldDB" id="A0A644UNL9"/>
<name>A0A644UNL9_9ZZZZ</name>
<proteinExistence type="predicted"/>
<sequence>MMKNRNYPELKPLAVTFALGGVWDTIAGFLYIFAIGSGRNIDHPPMDPFYSIFLGSFFLCFAYLQFMSALNIRRYALNVGCLIIGRVFYIVLLYSHMVFVPGFPDTFWFTGIIDGLLTLGYIALAARGGLKAGELFFPSLQKN</sequence>
<feature type="transmembrane region" description="Helical" evidence="1">
    <location>
        <begin position="75"/>
        <end position="95"/>
    </location>
</feature>
<protein>
    <submittedName>
        <fullName evidence="2">Uncharacterized protein</fullName>
    </submittedName>
</protein>
<dbReference type="EMBL" id="VSSQ01000139">
    <property type="protein sequence ID" value="MPL80590.1"/>
    <property type="molecule type" value="Genomic_DNA"/>
</dbReference>
<feature type="transmembrane region" description="Helical" evidence="1">
    <location>
        <begin position="12"/>
        <end position="36"/>
    </location>
</feature>
<comment type="caution">
    <text evidence="2">The sequence shown here is derived from an EMBL/GenBank/DDBJ whole genome shotgun (WGS) entry which is preliminary data.</text>
</comment>
<gene>
    <name evidence="2" type="ORF">SDC9_26491</name>
</gene>
<keyword evidence="1" id="KW-0472">Membrane</keyword>
<keyword evidence="1" id="KW-1133">Transmembrane helix</keyword>
<reference evidence="2" key="1">
    <citation type="submission" date="2019-08" db="EMBL/GenBank/DDBJ databases">
        <authorList>
            <person name="Kucharzyk K."/>
            <person name="Murdoch R.W."/>
            <person name="Higgins S."/>
            <person name="Loffler F."/>
        </authorList>
    </citation>
    <scope>NUCLEOTIDE SEQUENCE</scope>
</reference>
<feature type="transmembrane region" description="Helical" evidence="1">
    <location>
        <begin position="107"/>
        <end position="126"/>
    </location>
</feature>